<dbReference type="PANTHER" id="PTHR34410:SF2">
    <property type="entry name" value="RRNA INTRON-ENCODED HOMING ENDONUCLEASE"/>
    <property type="match status" value="1"/>
</dbReference>
<evidence type="ECO:0000313" key="3">
    <source>
        <dbReference type="Proteomes" id="UP000501690"/>
    </source>
</evidence>
<evidence type="ECO:0000313" key="2">
    <source>
        <dbReference type="EMBL" id="QCD89754.1"/>
    </source>
</evidence>
<name>A0A4D6LP03_VIGUN</name>
<dbReference type="Proteomes" id="UP000501690">
    <property type="component" value="Linkage Group LG4"/>
</dbReference>
<feature type="region of interest" description="Disordered" evidence="1">
    <location>
        <begin position="271"/>
        <end position="292"/>
    </location>
</feature>
<reference evidence="2 3" key="1">
    <citation type="submission" date="2019-04" db="EMBL/GenBank/DDBJ databases">
        <title>An improved genome assembly and genetic linkage map for asparagus bean, Vigna unguiculata ssp. sesquipedialis.</title>
        <authorList>
            <person name="Xia Q."/>
            <person name="Zhang R."/>
            <person name="Dong Y."/>
        </authorList>
    </citation>
    <scope>NUCLEOTIDE SEQUENCE [LARGE SCALE GENOMIC DNA]</scope>
    <source>
        <tissue evidence="2">Leaf</tissue>
    </source>
</reference>
<gene>
    <name evidence="2" type="ORF">DEO72_LG4g703</name>
</gene>
<dbReference type="AlphaFoldDB" id="A0A4D6LP03"/>
<dbReference type="EMBL" id="CP039348">
    <property type="protein sequence ID" value="QCD89754.1"/>
    <property type="molecule type" value="Genomic_DNA"/>
</dbReference>
<evidence type="ECO:0000256" key="1">
    <source>
        <dbReference type="SAM" id="MobiDB-lite"/>
    </source>
</evidence>
<proteinExistence type="predicted"/>
<sequence length="437" mass="48098">MHVLDCGKCEKVLLTTRAKWNVANRDELFVDLRRRRPFGLLETREEMLNYEEDGLLGCLNQWEATGELRILWTLGLLEAMGGPARTLNTTDSWPNCEEGRLLGSWKRLKRILNSKYDRPFGCWLPGKRCETPNTTDSWVVGNNGRPRENSEYYGLLGCWKQGEAPLELRILRTLGLLEARGGPARTPNTTDSWVVGSKGSYECYLVDPASSHMVVSKIKPCMCNNSRANTCNKPRLLEGIHLLDKRSTQALPVALMIHDNSSDRTAFVPGSIPEREPEKRLPHPRKAAGTQITQSGHGEVVTINNNTGLIESVKKLVVGPWVGSIGPPLVCTGLLVPSAGDALLALTGQDSDPIVLAFRIGVMINRDKRKLGARRRSDTILVSTINDADQGSVDVAFRTPLAPYEKSKSLGSGGSMVARLKLKGIDERAPLGVEPTT</sequence>
<keyword evidence="3" id="KW-1185">Reference proteome</keyword>
<accession>A0A4D6LP03</accession>
<dbReference type="PANTHER" id="PTHR34410">
    <property type="entry name" value="INTRON-ENCODED HOMING ENDONUCLEASE, PUTATIVE-RELATED"/>
    <property type="match status" value="1"/>
</dbReference>
<organism evidence="2 3">
    <name type="scientific">Vigna unguiculata</name>
    <name type="common">Cowpea</name>
    <dbReference type="NCBI Taxonomy" id="3917"/>
    <lineage>
        <taxon>Eukaryota</taxon>
        <taxon>Viridiplantae</taxon>
        <taxon>Streptophyta</taxon>
        <taxon>Embryophyta</taxon>
        <taxon>Tracheophyta</taxon>
        <taxon>Spermatophyta</taxon>
        <taxon>Magnoliopsida</taxon>
        <taxon>eudicotyledons</taxon>
        <taxon>Gunneridae</taxon>
        <taxon>Pentapetalae</taxon>
        <taxon>rosids</taxon>
        <taxon>fabids</taxon>
        <taxon>Fabales</taxon>
        <taxon>Fabaceae</taxon>
        <taxon>Papilionoideae</taxon>
        <taxon>50 kb inversion clade</taxon>
        <taxon>NPAAA clade</taxon>
        <taxon>indigoferoid/millettioid clade</taxon>
        <taxon>Phaseoleae</taxon>
        <taxon>Vigna</taxon>
    </lineage>
</organism>
<protein>
    <submittedName>
        <fullName evidence="2">Uncharacterized protein</fullName>
    </submittedName>
</protein>